<evidence type="ECO:0000313" key="3">
    <source>
        <dbReference type="EMBL" id="SUJ21809.1"/>
    </source>
</evidence>
<dbReference type="SMART" id="SM01118">
    <property type="entry name" value="CYTH"/>
    <property type="match status" value="1"/>
</dbReference>
<dbReference type="STRING" id="1212545.SARL_07179"/>
<dbReference type="AlphaFoldDB" id="A0A380CJG9"/>
<dbReference type="InterPro" id="IPR033469">
    <property type="entry name" value="CYTH-like_dom_sf"/>
</dbReference>
<keyword evidence="5" id="KW-1185">Reference proteome</keyword>
<evidence type="ECO:0000313" key="5">
    <source>
        <dbReference type="Proteomes" id="UP000321598"/>
    </source>
</evidence>
<reference evidence="2 5" key="2">
    <citation type="submission" date="2019-07" db="EMBL/GenBank/DDBJ databases">
        <title>Whole genome shotgun sequence of Staphylococcus arlettae NBRC 109765.</title>
        <authorList>
            <person name="Hosoyama A."/>
            <person name="Uohara A."/>
            <person name="Ohji S."/>
            <person name="Ichikawa N."/>
        </authorList>
    </citation>
    <scope>NUCLEOTIDE SEQUENCE [LARGE SCALE GENOMIC DNA]</scope>
    <source>
        <strain evidence="2 5">NBRC 109765</strain>
    </source>
</reference>
<gene>
    <name evidence="3" type="primary">yjbK</name>
    <name evidence="3" type="ORF">NCTC12413_01948</name>
    <name evidence="2" type="ORF">SAR03_19640</name>
</gene>
<reference evidence="3 4" key="1">
    <citation type="submission" date="2018-06" db="EMBL/GenBank/DDBJ databases">
        <authorList>
            <consortium name="Pathogen Informatics"/>
            <person name="Doyle S."/>
        </authorList>
    </citation>
    <scope>NUCLEOTIDE SEQUENCE [LARGE SCALE GENOMIC DNA]</scope>
    <source>
        <strain evidence="3 4">NCTC12413</strain>
    </source>
</reference>
<feature type="domain" description="CYTH" evidence="1">
    <location>
        <begin position="4"/>
        <end position="191"/>
    </location>
</feature>
<dbReference type="EMBL" id="BKAV01000023">
    <property type="protein sequence ID" value="GEQ00927.1"/>
    <property type="molecule type" value="Genomic_DNA"/>
</dbReference>
<evidence type="ECO:0000313" key="4">
    <source>
        <dbReference type="Proteomes" id="UP000254956"/>
    </source>
</evidence>
<dbReference type="RefSeq" id="WP_103388132.1">
    <property type="nucleotide sequence ID" value="NZ_BKAV01000023.1"/>
</dbReference>
<dbReference type="EMBL" id="UGZE01000001">
    <property type="protein sequence ID" value="SUJ21809.1"/>
    <property type="molecule type" value="Genomic_DNA"/>
</dbReference>
<evidence type="ECO:0000259" key="1">
    <source>
        <dbReference type="PROSITE" id="PS51707"/>
    </source>
</evidence>
<name>A0A380CJG9_9STAP</name>
<proteinExistence type="predicted"/>
<dbReference type="Proteomes" id="UP000254956">
    <property type="component" value="Unassembled WGS sequence"/>
</dbReference>
<protein>
    <submittedName>
        <fullName evidence="2 3">Adenylate cyclase</fullName>
    </submittedName>
</protein>
<dbReference type="CDD" id="cd07762">
    <property type="entry name" value="CYTH-like_Pase_1"/>
    <property type="match status" value="1"/>
</dbReference>
<accession>A0A380CJG9</accession>
<dbReference type="PROSITE" id="PS51707">
    <property type="entry name" value="CYTH"/>
    <property type="match status" value="1"/>
</dbReference>
<dbReference type="PIRSF" id="PIRSF012526">
    <property type="entry name" value="CYTH_UCP012526"/>
    <property type="match status" value="1"/>
</dbReference>
<evidence type="ECO:0000313" key="2">
    <source>
        <dbReference type="EMBL" id="GEQ00927.1"/>
    </source>
</evidence>
<sequence>MATNNEIEFKQLLTATQYDNLTDFYFKNETPFSQTNHYIDTPDFQLKAQRCALRIRVKDQHNEMTLKVPAAVGLLEYNFDTTVQPEINAPLPPSQLPQDIKDVLSQMHIDIESLVILGSLTTERLEREIDNNLLVLDKSTYLNTTDYELEYEVQEYNSGLAQFHALLAEHDIDAVTPDNKVQRFFNRKEELQ</sequence>
<dbReference type="Pfam" id="PF01928">
    <property type="entry name" value="CYTH"/>
    <property type="match status" value="1"/>
</dbReference>
<dbReference type="Proteomes" id="UP000321598">
    <property type="component" value="Unassembled WGS sequence"/>
</dbReference>
<dbReference type="Gene3D" id="2.40.320.10">
    <property type="entry name" value="Hypothetical Protein Pfu-838710-001"/>
    <property type="match status" value="1"/>
</dbReference>
<organism evidence="3 4">
    <name type="scientific">Staphylococcus arlettae</name>
    <dbReference type="NCBI Taxonomy" id="29378"/>
    <lineage>
        <taxon>Bacteria</taxon>
        <taxon>Bacillati</taxon>
        <taxon>Bacillota</taxon>
        <taxon>Bacilli</taxon>
        <taxon>Bacillales</taxon>
        <taxon>Staphylococcaceae</taxon>
        <taxon>Staphylococcus</taxon>
    </lineage>
</organism>
<dbReference type="InterPro" id="IPR009195">
    <property type="entry name" value="Uncharacterised_YjbK"/>
</dbReference>
<dbReference type="OrthoDB" id="384378at2"/>
<dbReference type="InterPro" id="IPR023577">
    <property type="entry name" value="CYTH_domain"/>
</dbReference>
<dbReference type="SUPFAM" id="SSF55154">
    <property type="entry name" value="CYTH-like phosphatases"/>
    <property type="match status" value="1"/>
</dbReference>